<dbReference type="Gene3D" id="3.10.310.30">
    <property type="match status" value="1"/>
</dbReference>
<dbReference type="InterPro" id="IPR001667">
    <property type="entry name" value="DDH_dom"/>
</dbReference>
<keyword evidence="6 14" id="KW-0548">Nucleotidyltransferase</keyword>
<sequence length="864" mass="97827">MQIILSHTNLDFDGLASMIAAKKIFPQAVVVLPSKLSPEVNHFLAIYKDTFPFQRKKTVQWHHVEEVILVDTNTPDRIGDIKELLTEEVRYIVYDHHPLTEDTVPFVEGNMENVGATITLLSERLQADNIPVTPFEATVFSLGLYSDTGAFTYQHTTARDLEAGAFFLKQGANLRVVDQFREPPLDDDQQQLFQQLLENSELISLDGVDILLASHQQSHYTGHLAQITRKLLQVTGADSAFSIAEMGKKTFITARATSDRINVLPLIRSLDGGGHEKAASAMVKNSTAKHVLLTVKDNLSSIVSPSLTAKDMMSSPVRVIAPQTTIETASKMLYRYGHTGFPVVENEQLIGVISRRDVDKALHHKLGHAPVKGFMSHKPITVGLYEKIEQIRELMIEDHVGRLPVLHHDQLVGIVSRTDVIQAMHGKKGVNISYSPSSAAPLKRQLTETMRKHLSPTIFQLLAMIGEEAGQLSMRAYLIGGMVRDLLLEKENEDMDIVVEGDGISLALRLQEKYGGKVRRHDEFRTATWTHPSEFKIDLTSARTEYYDFPAALPKVELSTIKEDLFRRDFTLNAMGISLHIDEFGELLDYFHGFEDLRKGKLRILYNLSFVEDPTRILRAIRFESRLNFEMDSQTERLAIQSANNLLSVSKPRLASELVKLFYEENPCIGLKKLQKLSLTPFIIDTPAEELLAEKRFDLLYQWQQDLNKDDITTHRSIWLCYMFLLTTGRVKDLSSLDAYTLTKQDKEVLSDLSSLLFSEASLNLSNSLSQTDMHIKFASYQIEPLLGFFTLIKVGNKNSLFQYLLKRSKLKRKLDGKDLKELGLSPSPIFRKILFYTETCQLESPSLTKTELIEKVKMKFSLN</sequence>
<proteinExistence type="inferred from homology"/>
<dbReference type="PANTHER" id="PTHR47788:SF1">
    <property type="entry name" value="A-ADDING TRNA NUCLEOTIDYLTRANSFERASE"/>
    <property type="match status" value="1"/>
</dbReference>
<dbReference type="SUPFAM" id="SSF64182">
    <property type="entry name" value="DHH phosphoesterases"/>
    <property type="match status" value="1"/>
</dbReference>
<name>A0A323TN80_9BACI</name>
<keyword evidence="10 12" id="KW-0694">RNA-binding</keyword>
<dbReference type="GO" id="GO:0008033">
    <property type="term" value="P:tRNA processing"/>
    <property type="evidence" value="ECO:0007669"/>
    <property type="project" value="UniProtKB-KW"/>
</dbReference>
<evidence type="ECO:0000256" key="5">
    <source>
        <dbReference type="ARBA" id="ARBA00022694"/>
    </source>
</evidence>
<keyword evidence="11" id="KW-0129">CBS domain</keyword>
<dbReference type="PROSITE" id="PS51371">
    <property type="entry name" value="CBS"/>
    <property type="match status" value="2"/>
</dbReference>
<dbReference type="Gene3D" id="3.10.580.10">
    <property type="entry name" value="CBS-domain"/>
    <property type="match status" value="2"/>
</dbReference>
<evidence type="ECO:0000256" key="3">
    <source>
        <dbReference type="ARBA" id="ARBA00022555"/>
    </source>
</evidence>
<comment type="caution">
    <text evidence="14">The sequence shown here is derived from an EMBL/GenBank/DDBJ whole genome shotgun (WGS) entry which is preliminary data.</text>
</comment>
<keyword evidence="15" id="KW-1185">Reference proteome</keyword>
<keyword evidence="9" id="KW-0460">Magnesium</keyword>
<dbReference type="CDD" id="cd05398">
    <property type="entry name" value="NT_ClassII-CCAase"/>
    <property type="match status" value="1"/>
</dbReference>
<evidence type="ECO:0000256" key="6">
    <source>
        <dbReference type="ARBA" id="ARBA00022695"/>
    </source>
</evidence>
<feature type="domain" description="CBS" evidence="13">
    <location>
        <begin position="313"/>
        <end position="371"/>
    </location>
</feature>
<dbReference type="CDD" id="cd04595">
    <property type="entry name" value="CBS_pair_DHH_polyA_Pol_assoc"/>
    <property type="match status" value="1"/>
</dbReference>
<dbReference type="InterPro" id="IPR046342">
    <property type="entry name" value="CBS_dom_sf"/>
</dbReference>
<dbReference type="Pfam" id="PF00571">
    <property type="entry name" value="CBS"/>
    <property type="match status" value="2"/>
</dbReference>
<dbReference type="InterPro" id="IPR002646">
    <property type="entry name" value="PolA_pol_head_dom"/>
</dbReference>
<keyword evidence="7" id="KW-0479">Metal-binding</keyword>
<evidence type="ECO:0000256" key="2">
    <source>
        <dbReference type="ARBA" id="ARBA00007265"/>
    </source>
</evidence>
<dbReference type="SUPFAM" id="SSF81891">
    <property type="entry name" value="Poly A polymerase C-terminal region-like"/>
    <property type="match status" value="1"/>
</dbReference>
<dbReference type="InterPro" id="IPR043519">
    <property type="entry name" value="NT_sf"/>
</dbReference>
<dbReference type="Pfam" id="PF01743">
    <property type="entry name" value="PolyA_pol"/>
    <property type="match status" value="1"/>
</dbReference>
<dbReference type="InterPro" id="IPR038763">
    <property type="entry name" value="DHH_sf"/>
</dbReference>
<dbReference type="Pfam" id="PF12627">
    <property type="entry name" value="PolyA_pol_RNAbd"/>
    <property type="match status" value="1"/>
</dbReference>
<evidence type="ECO:0000256" key="11">
    <source>
        <dbReference type="PROSITE-ProRule" id="PRU00703"/>
    </source>
</evidence>
<dbReference type="AlphaFoldDB" id="A0A323TN80"/>
<keyword evidence="4 12" id="KW-0808">Transferase</keyword>
<protein>
    <submittedName>
        <fullName evidence="14">Polynucleotide adenylyltransferase</fullName>
    </submittedName>
</protein>
<dbReference type="Gene3D" id="1.10.3090.10">
    <property type="entry name" value="cca-adding enzyme, domain 2"/>
    <property type="match status" value="1"/>
</dbReference>
<evidence type="ECO:0000256" key="12">
    <source>
        <dbReference type="RuleBase" id="RU003953"/>
    </source>
</evidence>
<evidence type="ECO:0000256" key="4">
    <source>
        <dbReference type="ARBA" id="ARBA00022679"/>
    </source>
</evidence>
<dbReference type="Gene3D" id="3.30.460.10">
    <property type="entry name" value="Beta Polymerase, domain 2"/>
    <property type="match status" value="1"/>
</dbReference>
<comment type="similarity">
    <text evidence="2 12">Belongs to the tRNA nucleotidyltransferase/poly(A) polymerase family.</text>
</comment>
<dbReference type="Proteomes" id="UP000248214">
    <property type="component" value="Unassembled WGS sequence"/>
</dbReference>
<dbReference type="GO" id="GO:0000166">
    <property type="term" value="F:nucleotide binding"/>
    <property type="evidence" value="ECO:0007669"/>
    <property type="project" value="UniProtKB-KW"/>
</dbReference>
<organism evidence="14 15">
    <name type="scientific">Salipaludibacillus keqinensis</name>
    <dbReference type="NCBI Taxonomy" id="2045207"/>
    <lineage>
        <taxon>Bacteria</taxon>
        <taxon>Bacillati</taxon>
        <taxon>Bacillota</taxon>
        <taxon>Bacilli</taxon>
        <taxon>Bacillales</taxon>
        <taxon>Bacillaceae</taxon>
    </lineage>
</organism>
<evidence type="ECO:0000313" key="15">
    <source>
        <dbReference type="Proteomes" id="UP000248214"/>
    </source>
</evidence>
<dbReference type="OrthoDB" id="9805698at2"/>
<evidence type="ECO:0000313" key="14">
    <source>
        <dbReference type="EMBL" id="PYZ94203.1"/>
    </source>
</evidence>
<dbReference type="GO" id="GO:0046872">
    <property type="term" value="F:metal ion binding"/>
    <property type="evidence" value="ECO:0007669"/>
    <property type="project" value="UniProtKB-KW"/>
</dbReference>
<dbReference type="PANTHER" id="PTHR47788">
    <property type="entry name" value="POLYA POLYMERASE"/>
    <property type="match status" value="1"/>
</dbReference>
<keyword evidence="8" id="KW-0547">Nucleotide-binding</keyword>
<dbReference type="EMBL" id="PDOD01000001">
    <property type="protein sequence ID" value="PYZ94203.1"/>
    <property type="molecule type" value="Genomic_DNA"/>
</dbReference>
<reference evidence="14 15" key="1">
    <citation type="submission" date="2017-10" db="EMBL/GenBank/DDBJ databases">
        <title>Bacillus sp. nov., a halophilic bacterium isolated from a Keqin Lake.</title>
        <authorList>
            <person name="Wang H."/>
        </authorList>
    </citation>
    <scope>NUCLEOTIDE SEQUENCE [LARGE SCALE GENOMIC DNA]</scope>
    <source>
        <strain evidence="14 15">KQ-12</strain>
    </source>
</reference>
<keyword evidence="5" id="KW-0819">tRNA processing</keyword>
<evidence type="ECO:0000256" key="10">
    <source>
        <dbReference type="ARBA" id="ARBA00022884"/>
    </source>
</evidence>
<evidence type="ECO:0000256" key="9">
    <source>
        <dbReference type="ARBA" id="ARBA00022842"/>
    </source>
</evidence>
<feature type="domain" description="CBS" evidence="13">
    <location>
        <begin position="375"/>
        <end position="432"/>
    </location>
</feature>
<dbReference type="InterPro" id="IPR032828">
    <property type="entry name" value="PolyA_RNA-bd"/>
</dbReference>
<dbReference type="GO" id="GO:0000049">
    <property type="term" value="F:tRNA binding"/>
    <property type="evidence" value="ECO:0007669"/>
    <property type="project" value="UniProtKB-KW"/>
</dbReference>
<dbReference type="Gene3D" id="3.90.1640.10">
    <property type="entry name" value="inorganic pyrophosphatase (n-terminal core)"/>
    <property type="match status" value="1"/>
</dbReference>
<evidence type="ECO:0000256" key="1">
    <source>
        <dbReference type="ARBA" id="ARBA00001946"/>
    </source>
</evidence>
<dbReference type="SUPFAM" id="SSF81301">
    <property type="entry name" value="Nucleotidyltransferase"/>
    <property type="match status" value="1"/>
</dbReference>
<accession>A0A323TN80</accession>
<dbReference type="InterPro" id="IPR000644">
    <property type="entry name" value="CBS_dom"/>
</dbReference>
<keyword evidence="3" id="KW-0820">tRNA-binding</keyword>
<evidence type="ECO:0000256" key="7">
    <source>
        <dbReference type="ARBA" id="ARBA00022723"/>
    </source>
</evidence>
<dbReference type="RefSeq" id="WP_110607838.1">
    <property type="nucleotide sequence ID" value="NZ_PDOD01000001.1"/>
</dbReference>
<dbReference type="SUPFAM" id="SSF54631">
    <property type="entry name" value="CBS-domain pair"/>
    <property type="match status" value="1"/>
</dbReference>
<dbReference type="Pfam" id="PF01368">
    <property type="entry name" value="DHH"/>
    <property type="match status" value="1"/>
</dbReference>
<dbReference type="GO" id="GO:0016779">
    <property type="term" value="F:nucleotidyltransferase activity"/>
    <property type="evidence" value="ECO:0007669"/>
    <property type="project" value="UniProtKB-KW"/>
</dbReference>
<dbReference type="SMART" id="SM00116">
    <property type="entry name" value="CBS"/>
    <property type="match status" value="2"/>
</dbReference>
<evidence type="ECO:0000256" key="8">
    <source>
        <dbReference type="ARBA" id="ARBA00022741"/>
    </source>
</evidence>
<comment type="cofactor">
    <cofactor evidence="1">
        <name>Mg(2+)</name>
        <dbReference type="ChEBI" id="CHEBI:18420"/>
    </cofactor>
</comment>
<evidence type="ECO:0000259" key="13">
    <source>
        <dbReference type="PROSITE" id="PS51371"/>
    </source>
</evidence>
<gene>
    <name evidence="14" type="ORF">CR194_01300</name>
</gene>
<dbReference type="InterPro" id="IPR052390">
    <property type="entry name" value="tRNA_nt/polyA_polymerase"/>
</dbReference>